<accession>A0A917BID2</accession>
<name>A0A917BID2_9ACTN</name>
<reference evidence="1" key="2">
    <citation type="submission" date="2020-09" db="EMBL/GenBank/DDBJ databases">
        <authorList>
            <person name="Sun Q."/>
            <person name="Zhou Y."/>
        </authorList>
    </citation>
    <scope>NUCLEOTIDE SEQUENCE</scope>
    <source>
        <strain evidence="1">CGMCC 1.16067</strain>
    </source>
</reference>
<evidence type="ECO:0000313" key="2">
    <source>
        <dbReference type="Proteomes" id="UP000649179"/>
    </source>
</evidence>
<gene>
    <name evidence="1" type="ORF">GCM10011519_15700</name>
</gene>
<dbReference type="AlphaFoldDB" id="A0A917BID2"/>
<dbReference type="Proteomes" id="UP000649179">
    <property type="component" value="Unassembled WGS sequence"/>
</dbReference>
<proteinExistence type="predicted"/>
<organism evidence="1 2">
    <name type="scientific">Marmoricola endophyticus</name>
    <dbReference type="NCBI Taxonomy" id="2040280"/>
    <lineage>
        <taxon>Bacteria</taxon>
        <taxon>Bacillati</taxon>
        <taxon>Actinomycetota</taxon>
        <taxon>Actinomycetes</taxon>
        <taxon>Propionibacteriales</taxon>
        <taxon>Nocardioidaceae</taxon>
        <taxon>Marmoricola</taxon>
    </lineage>
</organism>
<keyword evidence="2" id="KW-1185">Reference proteome</keyword>
<evidence type="ECO:0008006" key="3">
    <source>
        <dbReference type="Google" id="ProtNLM"/>
    </source>
</evidence>
<dbReference type="EMBL" id="BMKQ01000001">
    <property type="protein sequence ID" value="GGF42670.1"/>
    <property type="molecule type" value="Genomic_DNA"/>
</dbReference>
<reference evidence="1" key="1">
    <citation type="journal article" date="2014" name="Int. J. Syst. Evol. Microbiol.">
        <title>Complete genome sequence of Corynebacterium casei LMG S-19264T (=DSM 44701T), isolated from a smear-ripened cheese.</title>
        <authorList>
            <consortium name="US DOE Joint Genome Institute (JGI-PGF)"/>
            <person name="Walter F."/>
            <person name="Albersmeier A."/>
            <person name="Kalinowski J."/>
            <person name="Ruckert C."/>
        </authorList>
    </citation>
    <scope>NUCLEOTIDE SEQUENCE</scope>
    <source>
        <strain evidence="1">CGMCC 1.16067</strain>
    </source>
</reference>
<protein>
    <recommendedName>
        <fullName evidence="3">Immunity protein 26 of polymorphic toxin system</fullName>
    </recommendedName>
</protein>
<sequence>MVSRLSVGDVFVVPTGDGRAGVGQVVGLYGKDAYYFAIFDAVFPAAEAESRAVDALSAPLLFLALSLDAKVHAGHWSVVSHAEVRASIPLPAYKEVVSSPENVEVVDFSGTRRRSATRLEAAALRERKVVAPVRLERAFRASLGLEPWIDAFDDLLVRGQVTSSDIFG</sequence>
<comment type="caution">
    <text evidence="1">The sequence shown here is derived from an EMBL/GenBank/DDBJ whole genome shotgun (WGS) entry which is preliminary data.</text>
</comment>
<evidence type="ECO:0000313" key="1">
    <source>
        <dbReference type="EMBL" id="GGF42670.1"/>
    </source>
</evidence>